<dbReference type="KEGG" id="hsr:HSBAA_29210"/>
<proteinExistence type="predicted"/>
<dbReference type="AlphaFoldDB" id="A0A455U6M5"/>
<sequence length="87" mass="9780">MTRAKIPLSMTGDNLYGFSCECTNRHPTYAVCQRTVYAYKEDRLRGFDDCRAAIDARTCPAIKMMLAEKKAGKALFFESYTALVEGP</sequence>
<dbReference type="Proteomes" id="UP000320231">
    <property type="component" value="Chromosome"/>
</dbReference>
<evidence type="ECO:0000313" key="2">
    <source>
        <dbReference type="Proteomes" id="UP000320231"/>
    </source>
</evidence>
<reference evidence="1 2" key="1">
    <citation type="journal article" date="2019" name="Microbiol. Resour. Announc.">
        <title>Complete Genome Sequence of Halomonas sulfidaeris Strain Esulfide1 Isolated from a Metal Sulfide Rock at a Depth of 2,200 Meters, Obtained Using Nanopore Sequencing.</title>
        <authorList>
            <person name="Saito M."/>
            <person name="Nishigata A."/>
            <person name="Galipon J."/>
            <person name="Arakawa K."/>
        </authorList>
    </citation>
    <scope>NUCLEOTIDE SEQUENCE [LARGE SCALE GENOMIC DNA]</scope>
    <source>
        <strain evidence="1 2">ATCC BAA-803</strain>
    </source>
</reference>
<organism evidence="1 2">
    <name type="scientific">Vreelandella sulfidaeris</name>
    <dbReference type="NCBI Taxonomy" id="115553"/>
    <lineage>
        <taxon>Bacteria</taxon>
        <taxon>Pseudomonadati</taxon>
        <taxon>Pseudomonadota</taxon>
        <taxon>Gammaproteobacteria</taxon>
        <taxon>Oceanospirillales</taxon>
        <taxon>Halomonadaceae</taxon>
        <taxon>Vreelandella</taxon>
    </lineage>
</organism>
<dbReference type="EMBL" id="AP019514">
    <property type="protein sequence ID" value="BBI61615.1"/>
    <property type="molecule type" value="Genomic_DNA"/>
</dbReference>
<gene>
    <name evidence="1" type="ORF">HSBAA_29210</name>
</gene>
<name>A0A455U6M5_9GAMM</name>
<protein>
    <submittedName>
        <fullName evidence="1">Uncharacterized protein</fullName>
    </submittedName>
</protein>
<evidence type="ECO:0000313" key="1">
    <source>
        <dbReference type="EMBL" id="BBI61615.1"/>
    </source>
</evidence>
<accession>A0A455U6M5</accession>